<accession>A0A839UFP7</accession>
<evidence type="ECO:0000313" key="1">
    <source>
        <dbReference type="EMBL" id="MBB3147652.1"/>
    </source>
</evidence>
<organism evidence="1 2">
    <name type="scientific">Phyllobacterium trifolii</name>
    <dbReference type="NCBI Taxonomy" id="300193"/>
    <lineage>
        <taxon>Bacteria</taxon>
        <taxon>Pseudomonadati</taxon>
        <taxon>Pseudomonadota</taxon>
        <taxon>Alphaproteobacteria</taxon>
        <taxon>Hyphomicrobiales</taxon>
        <taxon>Phyllobacteriaceae</taxon>
        <taxon>Phyllobacterium</taxon>
    </lineage>
</organism>
<name>A0A839UFP7_9HYPH</name>
<sequence length="33" mass="3794">MVGWQRVSALHRSIQSVRLWSDKGDALGYYAKD</sequence>
<evidence type="ECO:0000313" key="2">
    <source>
        <dbReference type="Proteomes" id="UP000554520"/>
    </source>
</evidence>
<keyword evidence="2" id="KW-1185">Reference proteome</keyword>
<comment type="caution">
    <text evidence="1">The sequence shown here is derived from an EMBL/GenBank/DDBJ whole genome shotgun (WGS) entry which is preliminary data.</text>
</comment>
<protein>
    <submittedName>
        <fullName evidence="1">Uncharacterized protein</fullName>
    </submittedName>
</protein>
<gene>
    <name evidence="1" type="ORF">FHS21_004076</name>
</gene>
<dbReference type="EMBL" id="JACHXN010000013">
    <property type="protein sequence ID" value="MBB3147652.1"/>
    <property type="molecule type" value="Genomic_DNA"/>
</dbReference>
<reference evidence="1 2" key="1">
    <citation type="submission" date="2020-08" db="EMBL/GenBank/DDBJ databases">
        <title>Genomic Encyclopedia of Type Strains, Phase III (KMG-III): the genomes of soil and plant-associated and newly described type strains.</title>
        <authorList>
            <person name="Whitman W."/>
        </authorList>
    </citation>
    <scope>NUCLEOTIDE SEQUENCE [LARGE SCALE GENOMIC DNA]</scope>
    <source>
        <strain evidence="1 2">CECT 7015</strain>
    </source>
</reference>
<dbReference type="AlphaFoldDB" id="A0A839UFP7"/>
<dbReference type="Proteomes" id="UP000554520">
    <property type="component" value="Unassembled WGS sequence"/>
</dbReference>
<proteinExistence type="predicted"/>